<accession>B9FIB2</accession>
<protein>
    <recommendedName>
        <fullName evidence="2">Cullin N-terminal domain-containing protein</fullName>
    </recommendedName>
</protein>
<feature type="domain" description="Cullin N-terminal" evidence="2">
    <location>
        <begin position="145"/>
        <end position="320"/>
    </location>
</feature>
<dbReference type="InterPro" id="IPR045093">
    <property type="entry name" value="Cullin"/>
</dbReference>
<dbReference type="Pfam" id="PF00888">
    <property type="entry name" value="Cullin"/>
    <property type="match status" value="1"/>
</dbReference>
<evidence type="ECO:0000256" key="1">
    <source>
        <dbReference type="ARBA" id="ARBA00006019"/>
    </source>
</evidence>
<dbReference type="Gene3D" id="1.20.1310.10">
    <property type="entry name" value="Cullin Repeats"/>
    <property type="match status" value="2"/>
</dbReference>
<evidence type="ECO:0000313" key="3">
    <source>
        <dbReference type="EMBL" id="EEE62617.1"/>
    </source>
</evidence>
<proteinExistence type="inferred from homology"/>
<dbReference type="SUPFAM" id="SSF74788">
    <property type="entry name" value="Cullin repeat-like"/>
    <property type="match status" value="1"/>
</dbReference>
<dbReference type="GO" id="GO:0031625">
    <property type="term" value="F:ubiquitin protein ligase binding"/>
    <property type="evidence" value="ECO:0007669"/>
    <property type="project" value="InterPro"/>
</dbReference>
<dbReference type="GO" id="GO:0006511">
    <property type="term" value="P:ubiquitin-dependent protein catabolic process"/>
    <property type="evidence" value="ECO:0007669"/>
    <property type="project" value="InterPro"/>
</dbReference>
<dbReference type="InterPro" id="IPR016159">
    <property type="entry name" value="Cullin_repeat-like_dom_sf"/>
</dbReference>
<dbReference type="FunFam" id="1.20.1310.10:FF:000021">
    <property type="entry name" value="Cullin-1, putative"/>
    <property type="match status" value="1"/>
</dbReference>
<organism evidence="3">
    <name type="scientific">Oryza sativa subsp. japonica</name>
    <name type="common">Rice</name>
    <dbReference type="NCBI Taxonomy" id="39947"/>
    <lineage>
        <taxon>Eukaryota</taxon>
        <taxon>Viridiplantae</taxon>
        <taxon>Streptophyta</taxon>
        <taxon>Embryophyta</taxon>
        <taxon>Tracheophyta</taxon>
        <taxon>Spermatophyta</taxon>
        <taxon>Magnoliopsida</taxon>
        <taxon>Liliopsida</taxon>
        <taxon>Poales</taxon>
        <taxon>Poaceae</taxon>
        <taxon>BOP clade</taxon>
        <taxon>Oryzoideae</taxon>
        <taxon>Oryzeae</taxon>
        <taxon>Oryzinae</taxon>
        <taxon>Oryza</taxon>
        <taxon>Oryza sativa</taxon>
    </lineage>
</organism>
<dbReference type="HOGENOM" id="CLU_558234_0_0_1"/>
<evidence type="ECO:0000259" key="2">
    <source>
        <dbReference type="Pfam" id="PF00888"/>
    </source>
</evidence>
<dbReference type="PANTHER" id="PTHR11932">
    <property type="entry name" value="CULLIN"/>
    <property type="match status" value="1"/>
</dbReference>
<reference evidence="3" key="2">
    <citation type="submission" date="2008-12" db="EMBL/GenBank/DDBJ databases">
        <title>Improved gene annotation of the rice (Oryza sativa) genomes.</title>
        <authorList>
            <person name="Wang J."/>
            <person name="Li R."/>
            <person name="Fan W."/>
            <person name="Huang Q."/>
            <person name="Zhang J."/>
            <person name="Zhou Y."/>
            <person name="Hu Y."/>
            <person name="Zi S."/>
            <person name="Li J."/>
            <person name="Ni P."/>
            <person name="Zheng H."/>
            <person name="Zhang Y."/>
            <person name="Zhao M."/>
            <person name="Hao Q."/>
            <person name="McDermott J."/>
            <person name="Samudrala R."/>
            <person name="Kristiansen K."/>
            <person name="Wong G.K.-S."/>
        </authorList>
    </citation>
    <scope>NUCLEOTIDE SEQUENCE</scope>
</reference>
<name>B9FIB2_ORYSJ</name>
<reference evidence="3" key="1">
    <citation type="journal article" date="2005" name="PLoS Biol.">
        <title>The genomes of Oryza sativa: a history of duplications.</title>
        <authorList>
            <person name="Yu J."/>
            <person name="Wang J."/>
            <person name="Lin W."/>
            <person name="Li S."/>
            <person name="Li H."/>
            <person name="Zhou J."/>
            <person name="Ni P."/>
            <person name="Dong W."/>
            <person name="Hu S."/>
            <person name="Zeng C."/>
            <person name="Zhang J."/>
            <person name="Zhang Y."/>
            <person name="Li R."/>
            <person name="Xu Z."/>
            <person name="Li S."/>
            <person name="Li X."/>
            <person name="Zheng H."/>
            <person name="Cong L."/>
            <person name="Lin L."/>
            <person name="Yin J."/>
            <person name="Geng J."/>
            <person name="Li G."/>
            <person name="Shi J."/>
            <person name="Liu J."/>
            <person name="Lv H."/>
            <person name="Li J."/>
            <person name="Wang J."/>
            <person name="Deng Y."/>
            <person name="Ran L."/>
            <person name="Shi X."/>
            <person name="Wang X."/>
            <person name="Wu Q."/>
            <person name="Li C."/>
            <person name="Ren X."/>
            <person name="Wang J."/>
            <person name="Wang X."/>
            <person name="Li D."/>
            <person name="Liu D."/>
            <person name="Zhang X."/>
            <person name="Ji Z."/>
            <person name="Zhao W."/>
            <person name="Sun Y."/>
            <person name="Zhang Z."/>
            <person name="Bao J."/>
            <person name="Han Y."/>
            <person name="Dong L."/>
            <person name="Ji J."/>
            <person name="Chen P."/>
            <person name="Wu S."/>
            <person name="Liu J."/>
            <person name="Xiao Y."/>
            <person name="Bu D."/>
            <person name="Tan J."/>
            <person name="Yang L."/>
            <person name="Ye C."/>
            <person name="Zhang J."/>
            <person name="Xu J."/>
            <person name="Zhou Y."/>
            <person name="Yu Y."/>
            <person name="Zhang B."/>
            <person name="Zhuang S."/>
            <person name="Wei H."/>
            <person name="Liu B."/>
            <person name="Lei M."/>
            <person name="Yu H."/>
            <person name="Li Y."/>
            <person name="Xu H."/>
            <person name="Wei S."/>
            <person name="He X."/>
            <person name="Fang L."/>
            <person name="Zhang Z."/>
            <person name="Zhang Y."/>
            <person name="Huang X."/>
            <person name="Su Z."/>
            <person name="Tong W."/>
            <person name="Li J."/>
            <person name="Tong Z."/>
            <person name="Li S."/>
            <person name="Ye J."/>
            <person name="Wang L."/>
            <person name="Fang L."/>
            <person name="Lei T."/>
            <person name="Chen C."/>
            <person name="Chen H."/>
            <person name="Xu Z."/>
            <person name="Li H."/>
            <person name="Huang H."/>
            <person name="Zhang F."/>
            <person name="Xu H."/>
            <person name="Li N."/>
            <person name="Zhao C."/>
            <person name="Li S."/>
            <person name="Dong L."/>
            <person name="Huang Y."/>
            <person name="Li L."/>
            <person name="Xi Y."/>
            <person name="Qi Q."/>
            <person name="Li W."/>
            <person name="Zhang B."/>
            <person name="Hu W."/>
            <person name="Zhang Y."/>
            <person name="Tian X."/>
            <person name="Jiao Y."/>
            <person name="Liang X."/>
            <person name="Jin J."/>
            <person name="Gao L."/>
            <person name="Zheng W."/>
            <person name="Hao B."/>
            <person name="Liu S."/>
            <person name="Wang W."/>
            <person name="Yuan L."/>
            <person name="Cao M."/>
            <person name="McDermott J."/>
            <person name="Samudrala R."/>
            <person name="Wang J."/>
            <person name="Wong G.K."/>
            <person name="Yang H."/>
        </authorList>
    </citation>
    <scope>NUCLEOTIDE SEQUENCE [LARGE SCALE GENOMIC DNA]</scope>
</reference>
<gene>
    <name evidence="3" type="ORF">OsJ_17420</name>
</gene>
<sequence>MGKRKVRSGGEDRLALPRRRHGWHRLAVGGAEVRRAEGRVGAIAGGRTRRLVVVAAAAEVAGEATGGGEMRRRRMRRCRAHAVSVSPLGEASAALHAPRLLPPSTSLARWRGARGGGVLDLEEGWRDVLAGVAKLKSIHTDSDFGGFSPDEYMHIYTLVYYMCTQKGHKDYPKELYHLCKQALDDHLDSIVLPSLNEKHGNFLLAEMLQSWEKHKLMVRWLRRFFDYLDRVSITWKSLHSLEHMGWIGFRDMVFNKLKSTLTTTVIGMINDERNGLLIDRALLKNVIHMCNEFGDSELNSYPEYILKAEECLQKEKEQVYSHSTTEPKDTSDKGMALVKHGTDTAKSRKDKKNEVMVGFPINLISGSRVVDEILGRVPVKAPFTDSTFEFGNSSCNPPDSFGYIPTTSKSFAERLMAPENEDLVVMLSLDLAEELETIDEVYQQISRKGERGSSKLWKFIDHGVKKCTQIRRSITLLGGSPQEIPNYLIR</sequence>
<comment type="similarity">
    <text evidence="1">Belongs to the cullin family.</text>
</comment>
<dbReference type="Proteomes" id="UP000007752">
    <property type="component" value="Chromosome 5"/>
</dbReference>
<dbReference type="EMBL" id="CM000142">
    <property type="protein sequence ID" value="EEE62617.1"/>
    <property type="molecule type" value="Genomic_DNA"/>
</dbReference>
<dbReference type="InterPro" id="IPR001373">
    <property type="entry name" value="Cullin_N"/>
</dbReference>
<dbReference type="AlphaFoldDB" id="B9FIB2"/>